<protein>
    <submittedName>
        <fullName evidence="9">Plasmid stability-like protein</fullName>
    </submittedName>
</protein>
<reference evidence="9 10" key="1">
    <citation type="submission" date="2013-02" db="EMBL/GenBank/DDBJ databases">
        <authorList>
            <person name="Fiebig A."/>
            <person name="Goeker M."/>
            <person name="Klenk H.-P.P."/>
        </authorList>
    </citation>
    <scope>NUCLEOTIDE SEQUENCE [LARGE SCALE GENOMIC DNA]</scope>
    <source>
        <strain evidence="9 10">DSM 19309</strain>
    </source>
</reference>
<proteinExistence type="inferred from homology"/>
<evidence type="ECO:0000313" key="9">
    <source>
        <dbReference type="EMBL" id="EYD75328.1"/>
    </source>
</evidence>
<comment type="cofactor">
    <cofactor evidence="1">
        <name>Mg(2+)</name>
        <dbReference type="ChEBI" id="CHEBI:18420"/>
    </cofactor>
</comment>
<dbReference type="AlphaFoldDB" id="A0A017HMD2"/>
<comment type="caution">
    <text evidence="9">The sequence shown here is derived from an EMBL/GenBank/DDBJ whole genome shotgun (WGS) entry which is preliminary data.</text>
</comment>
<dbReference type="Proteomes" id="UP000019666">
    <property type="component" value="Unassembled WGS sequence"/>
</dbReference>
<keyword evidence="4" id="KW-0479">Metal-binding</keyword>
<keyword evidence="2" id="KW-1277">Toxin-antitoxin system</keyword>
<dbReference type="InterPro" id="IPR050556">
    <property type="entry name" value="Type_II_TA_system_RNase"/>
</dbReference>
<dbReference type="Gene3D" id="3.40.50.1010">
    <property type="entry name" value="5'-nuclease"/>
    <property type="match status" value="1"/>
</dbReference>
<organism evidence="9 10">
    <name type="scientific">Rubellimicrobium mesophilum DSM 19309</name>
    <dbReference type="NCBI Taxonomy" id="442562"/>
    <lineage>
        <taxon>Bacteria</taxon>
        <taxon>Pseudomonadati</taxon>
        <taxon>Pseudomonadota</taxon>
        <taxon>Alphaproteobacteria</taxon>
        <taxon>Rhodobacterales</taxon>
        <taxon>Roseobacteraceae</taxon>
        <taxon>Rubellimicrobium</taxon>
    </lineage>
</organism>
<evidence type="ECO:0000313" key="10">
    <source>
        <dbReference type="Proteomes" id="UP000019666"/>
    </source>
</evidence>
<dbReference type="GO" id="GO:0016787">
    <property type="term" value="F:hydrolase activity"/>
    <property type="evidence" value="ECO:0007669"/>
    <property type="project" value="UniProtKB-KW"/>
</dbReference>
<keyword evidence="5" id="KW-0378">Hydrolase</keyword>
<dbReference type="InterPro" id="IPR029060">
    <property type="entry name" value="PIN-like_dom_sf"/>
</dbReference>
<evidence type="ECO:0000259" key="8">
    <source>
        <dbReference type="Pfam" id="PF01850"/>
    </source>
</evidence>
<comment type="similarity">
    <text evidence="7">Belongs to the PINc/VapC protein family.</text>
</comment>
<evidence type="ECO:0000256" key="1">
    <source>
        <dbReference type="ARBA" id="ARBA00001946"/>
    </source>
</evidence>
<accession>A0A017HMD2</accession>
<dbReference type="Pfam" id="PF01850">
    <property type="entry name" value="PIN"/>
    <property type="match status" value="1"/>
</dbReference>
<evidence type="ECO:0000256" key="5">
    <source>
        <dbReference type="ARBA" id="ARBA00022801"/>
    </source>
</evidence>
<dbReference type="PANTHER" id="PTHR33653:SF1">
    <property type="entry name" value="RIBONUCLEASE VAPC2"/>
    <property type="match status" value="1"/>
</dbReference>
<dbReference type="GO" id="GO:0004518">
    <property type="term" value="F:nuclease activity"/>
    <property type="evidence" value="ECO:0007669"/>
    <property type="project" value="UniProtKB-KW"/>
</dbReference>
<dbReference type="EMBL" id="AOSK01000086">
    <property type="protein sequence ID" value="EYD75328.1"/>
    <property type="molecule type" value="Genomic_DNA"/>
</dbReference>
<dbReference type="GO" id="GO:0046872">
    <property type="term" value="F:metal ion binding"/>
    <property type="evidence" value="ECO:0007669"/>
    <property type="project" value="UniProtKB-KW"/>
</dbReference>
<dbReference type="HOGENOM" id="CLU_118482_8_0_5"/>
<evidence type="ECO:0000256" key="7">
    <source>
        <dbReference type="ARBA" id="ARBA00038093"/>
    </source>
</evidence>
<evidence type="ECO:0000256" key="3">
    <source>
        <dbReference type="ARBA" id="ARBA00022722"/>
    </source>
</evidence>
<gene>
    <name evidence="9" type="ORF">Rumeso_03115</name>
</gene>
<evidence type="ECO:0000256" key="6">
    <source>
        <dbReference type="ARBA" id="ARBA00022842"/>
    </source>
</evidence>
<dbReference type="PATRIC" id="fig|442562.3.peg.3065"/>
<evidence type="ECO:0000256" key="2">
    <source>
        <dbReference type="ARBA" id="ARBA00022649"/>
    </source>
</evidence>
<keyword evidence="10" id="KW-1185">Reference proteome</keyword>
<sequence>MFLSVISLQELEIGVLLKERSDPAQGAVLRRWLEDQVIPAFAARMLPVDTAVALRSAALHVPDPRPVRDGLIAATALVHGLRVVTRNIADFQPMGVDVLDPWQSS</sequence>
<dbReference type="SUPFAM" id="SSF88723">
    <property type="entry name" value="PIN domain-like"/>
    <property type="match status" value="1"/>
</dbReference>
<keyword evidence="6" id="KW-0460">Magnesium</keyword>
<keyword evidence="3" id="KW-0540">Nuclease</keyword>
<feature type="domain" description="PIN" evidence="8">
    <location>
        <begin position="2"/>
        <end position="87"/>
    </location>
</feature>
<dbReference type="STRING" id="442562.Rumeso_03115"/>
<dbReference type="PANTHER" id="PTHR33653">
    <property type="entry name" value="RIBONUCLEASE VAPC2"/>
    <property type="match status" value="1"/>
</dbReference>
<dbReference type="InterPro" id="IPR002716">
    <property type="entry name" value="PIN_dom"/>
</dbReference>
<evidence type="ECO:0000256" key="4">
    <source>
        <dbReference type="ARBA" id="ARBA00022723"/>
    </source>
</evidence>
<name>A0A017HMD2_9RHOB</name>
<dbReference type="CDD" id="cd18746">
    <property type="entry name" value="PIN_VapC4-5_FitB-like"/>
    <property type="match status" value="1"/>
</dbReference>